<dbReference type="InterPro" id="IPR036872">
    <property type="entry name" value="CH_dom_sf"/>
</dbReference>
<dbReference type="SUPFAM" id="SSF47576">
    <property type="entry name" value="Calponin-homology domain, CH-domain"/>
    <property type="match status" value="1"/>
</dbReference>
<dbReference type="OrthoDB" id="206130at2759"/>
<gene>
    <name evidence="1" type="primary">Gas2_0</name>
    <name evidence="1" type="ORF">g.12965</name>
</gene>
<dbReference type="PANTHER" id="PTHR46756:SF18">
    <property type="entry name" value="GAS2-LIKE PROTEIN PICKLED EGGS"/>
    <property type="match status" value="1"/>
</dbReference>
<dbReference type="EMBL" id="GGMS01009121">
    <property type="protein sequence ID" value="MBY78324.1"/>
    <property type="molecule type" value="Transcribed_RNA"/>
</dbReference>
<dbReference type="AlphaFoldDB" id="A0A2S2QKS5"/>
<organism evidence="1">
    <name type="scientific">Sipha flava</name>
    <name type="common">yellow sugarcane aphid</name>
    <dbReference type="NCBI Taxonomy" id="143950"/>
    <lineage>
        <taxon>Eukaryota</taxon>
        <taxon>Metazoa</taxon>
        <taxon>Ecdysozoa</taxon>
        <taxon>Arthropoda</taxon>
        <taxon>Hexapoda</taxon>
        <taxon>Insecta</taxon>
        <taxon>Pterygota</taxon>
        <taxon>Neoptera</taxon>
        <taxon>Paraneoptera</taxon>
        <taxon>Hemiptera</taxon>
        <taxon>Sternorrhyncha</taxon>
        <taxon>Aphidomorpha</taxon>
        <taxon>Aphidoidea</taxon>
        <taxon>Aphididae</taxon>
        <taxon>Sipha</taxon>
    </lineage>
</organism>
<reference evidence="1" key="1">
    <citation type="submission" date="2018-04" db="EMBL/GenBank/DDBJ databases">
        <title>Transcriptome assembly of Sipha flava.</title>
        <authorList>
            <person name="Scully E.D."/>
            <person name="Geib S.M."/>
            <person name="Palmer N.A."/>
            <person name="Koch K."/>
            <person name="Bradshaw J."/>
            <person name="Heng-Moss T."/>
            <person name="Sarath G."/>
        </authorList>
    </citation>
    <scope>NUCLEOTIDE SEQUENCE</scope>
</reference>
<name>A0A2S2QKS5_9HEMI</name>
<proteinExistence type="predicted"/>
<dbReference type="PANTHER" id="PTHR46756">
    <property type="entry name" value="TRANSGELIN"/>
    <property type="match status" value="1"/>
</dbReference>
<protein>
    <submittedName>
        <fullName evidence="1">Growth arrest-specific protein 2</fullName>
    </submittedName>
</protein>
<dbReference type="GO" id="GO:0051764">
    <property type="term" value="P:actin crosslink formation"/>
    <property type="evidence" value="ECO:0007669"/>
    <property type="project" value="TreeGrafter"/>
</dbReference>
<dbReference type="GO" id="GO:0008093">
    <property type="term" value="F:cytoskeletal anchor activity"/>
    <property type="evidence" value="ECO:0007669"/>
    <property type="project" value="TreeGrafter"/>
</dbReference>
<dbReference type="Gene3D" id="1.10.418.10">
    <property type="entry name" value="Calponin-like domain"/>
    <property type="match status" value="1"/>
</dbReference>
<accession>A0A2S2QKS5</accession>
<sequence length="100" mass="11512">MDAKQKGKLIDHRIPSADTDQEYLEQYQGKIIDSQNRQLLPLKEDLADWINKSLDIDWLNAINLLDMLDNGVILCRLAKTIECLAQESILTGHYKGVRQF</sequence>
<dbReference type="GO" id="GO:0005884">
    <property type="term" value="C:actin filament"/>
    <property type="evidence" value="ECO:0007669"/>
    <property type="project" value="TreeGrafter"/>
</dbReference>
<evidence type="ECO:0000313" key="1">
    <source>
        <dbReference type="EMBL" id="MBY78324.1"/>
    </source>
</evidence>
<dbReference type="GO" id="GO:0051015">
    <property type="term" value="F:actin filament binding"/>
    <property type="evidence" value="ECO:0007669"/>
    <property type="project" value="TreeGrafter"/>
</dbReference>